<dbReference type="Proteomes" id="UP001064048">
    <property type="component" value="Chromosome 21"/>
</dbReference>
<comment type="caution">
    <text evidence="1">The sequence shown here is derived from an EMBL/GenBank/DDBJ whole genome shotgun (WGS) entry which is preliminary data.</text>
</comment>
<keyword evidence="2" id="KW-1185">Reference proteome</keyword>
<gene>
    <name evidence="1" type="ORF">MSG28_012491</name>
</gene>
<evidence type="ECO:0000313" key="2">
    <source>
        <dbReference type="Proteomes" id="UP001064048"/>
    </source>
</evidence>
<proteinExistence type="predicted"/>
<sequence length="295" mass="34683">MEDEWSMEIAYESELNTEENPELLELAREEVHEDPDTRSAAIEELRALIYERGECSPRRLGDAFLLRFLRARKYDVRRAYKLLIRYSRFLDQYPDLYSGVDLFGLVRVGRAFEGTIYDHPSCGRISIMRFGFWELNDVPIEDLVRAGLAMTEIGLRQPKMQVIGGTLIVDLENITVRHVATLTPTVVYQIICLTGLAIPLRVKSIHFVNYSWIINTFLYMFQRYMGPSIRKRTYFHGYDHESLRKHIHPACLPVRYGGTCTAYHNHFGFWLNKIKQYRDESFDQEMKEFGYIIKE</sequence>
<reference evidence="1 2" key="1">
    <citation type="journal article" date="2022" name="Genome Biol. Evol.">
        <title>The Spruce Budworm Genome: Reconstructing the Evolutionary History of Antifreeze Proteins.</title>
        <authorList>
            <person name="Beliveau C."/>
            <person name="Gagne P."/>
            <person name="Picq S."/>
            <person name="Vernygora O."/>
            <person name="Keeling C.I."/>
            <person name="Pinkney K."/>
            <person name="Doucet D."/>
            <person name="Wen F."/>
            <person name="Johnston J.S."/>
            <person name="Maaroufi H."/>
            <person name="Boyle B."/>
            <person name="Laroche J."/>
            <person name="Dewar K."/>
            <person name="Juretic N."/>
            <person name="Blackburn G."/>
            <person name="Nisole A."/>
            <person name="Brunet B."/>
            <person name="Brandao M."/>
            <person name="Lumley L."/>
            <person name="Duan J."/>
            <person name="Quan G."/>
            <person name="Lucarotti C.J."/>
            <person name="Roe A.D."/>
            <person name="Sperling F.A.H."/>
            <person name="Levesque R.C."/>
            <person name="Cusson M."/>
        </authorList>
    </citation>
    <scope>NUCLEOTIDE SEQUENCE [LARGE SCALE GENOMIC DNA]</scope>
    <source>
        <strain evidence="1">Glfc:IPQL:Cfum</strain>
    </source>
</reference>
<evidence type="ECO:0000313" key="1">
    <source>
        <dbReference type="EMBL" id="KAI8434473.1"/>
    </source>
</evidence>
<protein>
    <submittedName>
        <fullName evidence="1">Uncharacterized protein</fullName>
    </submittedName>
</protein>
<accession>A0ACC0KDE2</accession>
<dbReference type="EMBL" id="CM046121">
    <property type="protein sequence ID" value="KAI8434473.1"/>
    <property type="molecule type" value="Genomic_DNA"/>
</dbReference>
<organism evidence="1 2">
    <name type="scientific">Choristoneura fumiferana</name>
    <name type="common">Spruce budworm moth</name>
    <name type="synonym">Archips fumiferana</name>
    <dbReference type="NCBI Taxonomy" id="7141"/>
    <lineage>
        <taxon>Eukaryota</taxon>
        <taxon>Metazoa</taxon>
        <taxon>Ecdysozoa</taxon>
        <taxon>Arthropoda</taxon>
        <taxon>Hexapoda</taxon>
        <taxon>Insecta</taxon>
        <taxon>Pterygota</taxon>
        <taxon>Neoptera</taxon>
        <taxon>Endopterygota</taxon>
        <taxon>Lepidoptera</taxon>
        <taxon>Glossata</taxon>
        <taxon>Ditrysia</taxon>
        <taxon>Tortricoidea</taxon>
        <taxon>Tortricidae</taxon>
        <taxon>Tortricinae</taxon>
        <taxon>Choristoneura</taxon>
    </lineage>
</organism>
<name>A0ACC0KDE2_CHOFU</name>